<dbReference type="EMBL" id="BJYK01000009">
    <property type="protein sequence ID" value="GEN81179.1"/>
    <property type="molecule type" value="Genomic_DNA"/>
</dbReference>
<dbReference type="InterPro" id="IPR000515">
    <property type="entry name" value="MetI-like"/>
</dbReference>
<comment type="caution">
    <text evidence="10">The sequence shown here is derived from an EMBL/GenBank/DDBJ whole genome shotgun (WGS) entry which is preliminary data.</text>
</comment>
<feature type="transmembrane region" description="Helical" evidence="8">
    <location>
        <begin position="320"/>
        <end position="342"/>
    </location>
</feature>
<keyword evidence="5 8" id="KW-0812">Transmembrane</keyword>
<dbReference type="PANTHER" id="PTHR43357:SF4">
    <property type="entry name" value="INNER MEMBRANE ABC TRANSPORTER PERMEASE PROTEIN YDCV"/>
    <property type="match status" value="1"/>
</dbReference>
<keyword evidence="2 8" id="KW-0813">Transport</keyword>
<keyword evidence="11" id="KW-1185">Reference proteome</keyword>
<feature type="transmembrane region" description="Helical" evidence="8">
    <location>
        <begin position="453"/>
        <end position="473"/>
    </location>
</feature>
<gene>
    <name evidence="10" type="ORF">AFE02nite_29130</name>
</gene>
<dbReference type="Pfam" id="PF00528">
    <property type="entry name" value="BPD_transp_1"/>
    <property type="match status" value="2"/>
</dbReference>
<accession>A0A511Z165</accession>
<dbReference type="GO" id="GO:0055085">
    <property type="term" value="P:transmembrane transport"/>
    <property type="evidence" value="ECO:0007669"/>
    <property type="project" value="InterPro"/>
</dbReference>
<reference evidence="10 11" key="1">
    <citation type="submission" date="2019-07" db="EMBL/GenBank/DDBJ databases">
        <title>Whole genome shotgun sequence of Actinotalea fermentans NBRC 105374.</title>
        <authorList>
            <person name="Hosoyama A."/>
            <person name="Uohara A."/>
            <person name="Ohji S."/>
            <person name="Ichikawa N."/>
        </authorList>
    </citation>
    <scope>NUCLEOTIDE SEQUENCE [LARGE SCALE GENOMIC DNA]</scope>
    <source>
        <strain evidence="10 11">NBRC 105374</strain>
    </source>
</reference>
<evidence type="ECO:0000256" key="8">
    <source>
        <dbReference type="RuleBase" id="RU363032"/>
    </source>
</evidence>
<evidence type="ECO:0000259" key="9">
    <source>
        <dbReference type="PROSITE" id="PS50928"/>
    </source>
</evidence>
<dbReference type="CDD" id="cd06261">
    <property type="entry name" value="TM_PBP2"/>
    <property type="match status" value="2"/>
</dbReference>
<evidence type="ECO:0000256" key="7">
    <source>
        <dbReference type="ARBA" id="ARBA00023136"/>
    </source>
</evidence>
<feature type="transmembrane region" description="Helical" evidence="8">
    <location>
        <begin position="261"/>
        <end position="284"/>
    </location>
</feature>
<dbReference type="AlphaFoldDB" id="A0A511Z165"/>
<evidence type="ECO:0000256" key="2">
    <source>
        <dbReference type="ARBA" id="ARBA00022448"/>
    </source>
</evidence>
<keyword evidence="7 8" id="KW-0472">Membrane</keyword>
<proteinExistence type="inferred from homology"/>
<protein>
    <submittedName>
        <fullName evidence="10">ABC transporter permease</fullName>
    </submittedName>
</protein>
<feature type="transmembrane region" description="Helical" evidence="8">
    <location>
        <begin position="35"/>
        <end position="61"/>
    </location>
</feature>
<dbReference type="GO" id="GO:0005886">
    <property type="term" value="C:plasma membrane"/>
    <property type="evidence" value="ECO:0007669"/>
    <property type="project" value="UniProtKB-SubCell"/>
</dbReference>
<dbReference type="PROSITE" id="PS50928">
    <property type="entry name" value="ABC_TM1"/>
    <property type="match status" value="2"/>
</dbReference>
<comment type="similarity">
    <text evidence="8">Belongs to the binding-protein-dependent transport system permease family.</text>
</comment>
<dbReference type="RefSeq" id="WP_146819888.1">
    <property type="nucleotide sequence ID" value="NZ_BJYK01000009.1"/>
</dbReference>
<feature type="transmembrane region" description="Helical" evidence="8">
    <location>
        <begin position="93"/>
        <end position="115"/>
    </location>
</feature>
<dbReference type="SUPFAM" id="SSF161098">
    <property type="entry name" value="MetI-like"/>
    <property type="match status" value="2"/>
</dbReference>
<keyword evidence="6 8" id="KW-1133">Transmembrane helix</keyword>
<sequence>MSAEGVAAATGTGTGAGAAVRLRGAATRRGRAARVVVWALLAGLPLAFLVVFFGLPVGVILGRGFVTDGALDLSGFAEVFGRSRTWRVVGLTLAQASVGTAIAVVLGVPGAYLLYRTAFRGRALLRGLVVVPFVLPTVVVGVAFRSVLAPSGPLGFLGWDESFAGIVAALVFFNYAVVVRTVGAFWADLDPRAEQAARALGAPPWRAFASVTLPALTPAIASAAAVVFLFCATAFGVVLVLGGLRYGTVETEIWVLTTQMLDLRSAAVLSVVQLAVIATVLALAGRARSRRERALGRTGPRREAPRLALRGPLARRADPLAAAVTAVVVVGLLGLPLGTVLVRSLHEPGGGWGLANYANLGTTGGRNALSVTVWDAAATSVRTAVDATVLAVLVGGLVALVVSRRPRGRGARRAVRAFDAAFMLPLGVSAVTVGFGFLVALDGGLGPDLRSSPLLIPVAQAVVATPLVVRTVLPVLRAIDSRLHDAAAVLGAGPWRVLAFVDWPVAARSLGLAVGLAFAVSLGEFGATSFLARPDRPTLPVVIFRLIGRPGAENLGMAFAACVLLGLLTASVMAVAERLRSGAGYGEI</sequence>
<feature type="transmembrane region" description="Helical" evidence="8">
    <location>
        <begin position="163"/>
        <end position="187"/>
    </location>
</feature>
<feature type="transmembrane region" description="Helical" evidence="8">
    <location>
        <begin position="510"/>
        <end position="532"/>
    </location>
</feature>
<evidence type="ECO:0000313" key="10">
    <source>
        <dbReference type="EMBL" id="GEN81179.1"/>
    </source>
</evidence>
<dbReference type="Proteomes" id="UP000321484">
    <property type="component" value="Unassembled WGS sequence"/>
</dbReference>
<feature type="domain" description="ABC transmembrane type-1" evidence="9">
    <location>
        <begin position="377"/>
        <end position="576"/>
    </location>
</feature>
<feature type="transmembrane region" description="Helical" evidence="8">
    <location>
        <begin position="127"/>
        <end position="148"/>
    </location>
</feature>
<name>A0A511Z165_9CELL</name>
<evidence type="ECO:0000256" key="4">
    <source>
        <dbReference type="ARBA" id="ARBA00022519"/>
    </source>
</evidence>
<keyword evidence="3" id="KW-1003">Cell membrane</keyword>
<evidence type="ECO:0000313" key="11">
    <source>
        <dbReference type="Proteomes" id="UP000321484"/>
    </source>
</evidence>
<evidence type="ECO:0000256" key="5">
    <source>
        <dbReference type="ARBA" id="ARBA00022692"/>
    </source>
</evidence>
<feature type="transmembrane region" description="Helical" evidence="8">
    <location>
        <begin position="208"/>
        <end position="241"/>
    </location>
</feature>
<evidence type="ECO:0000256" key="1">
    <source>
        <dbReference type="ARBA" id="ARBA00004429"/>
    </source>
</evidence>
<dbReference type="PANTHER" id="PTHR43357">
    <property type="entry name" value="INNER MEMBRANE ABC TRANSPORTER PERMEASE PROTEIN YDCV"/>
    <property type="match status" value="1"/>
</dbReference>
<evidence type="ECO:0000256" key="6">
    <source>
        <dbReference type="ARBA" id="ARBA00022989"/>
    </source>
</evidence>
<feature type="transmembrane region" description="Helical" evidence="8">
    <location>
        <begin position="555"/>
        <end position="576"/>
    </location>
</feature>
<feature type="transmembrane region" description="Helical" evidence="8">
    <location>
        <begin position="422"/>
        <end position="441"/>
    </location>
</feature>
<dbReference type="OrthoDB" id="9804629at2"/>
<organism evidence="10 11">
    <name type="scientific">Actinotalea fermentans</name>
    <dbReference type="NCBI Taxonomy" id="43671"/>
    <lineage>
        <taxon>Bacteria</taxon>
        <taxon>Bacillati</taxon>
        <taxon>Actinomycetota</taxon>
        <taxon>Actinomycetes</taxon>
        <taxon>Micrococcales</taxon>
        <taxon>Cellulomonadaceae</taxon>
        <taxon>Actinotalea</taxon>
    </lineage>
</organism>
<evidence type="ECO:0000256" key="3">
    <source>
        <dbReference type="ARBA" id="ARBA00022475"/>
    </source>
</evidence>
<feature type="domain" description="ABC transmembrane type-1" evidence="9">
    <location>
        <begin position="89"/>
        <end position="282"/>
    </location>
</feature>
<comment type="subcellular location">
    <subcellularLocation>
        <location evidence="1">Cell inner membrane</location>
        <topology evidence="1">Multi-pass membrane protein</topology>
    </subcellularLocation>
    <subcellularLocation>
        <location evidence="8">Cell membrane</location>
        <topology evidence="8">Multi-pass membrane protein</topology>
    </subcellularLocation>
</comment>
<dbReference type="Gene3D" id="1.10.3720.10">
    <property type="entry name" value="MetI-like"/>
    <property type="match status" value="2"/>
</dbReference>
<feature type="transmembrane region" description="Helical" evidence="8">
    <location>
        <begin position="384"/>
        <end position="402"/>
    </location>
</feature>
<keyword evidence="4" id="KW-0997">Cell inner membrane</keyword>
<dbReference type="InterPro" id="IPR035906">
    <property type="entry name" value="MetI-like_sf"/>
</dbReference>